<organism evidence="3 4">
    <name type="scientific">Chromobacterium sphagni</name>
    <dbReference type="NCBI Taxonomy" id="1903179"/>
    <lineage>
        <taxon>Bacteria</taxon>
        <taxon>Pseudomonadati</taxon>
        <taxon>Pseudomonadota</taxon>
        <taxon>Betaproteobacteria</taxon>
        <taxon>Neisseriales</taxon>
        <taxon>Chromobacteriaceae</taxon>
        <taxon>Chromobacterium</taxon>
    </lineage>
</organism>
<dbReference type="InterPro" id="IPR000120">
    <property type="entry name" value="Amidase"/>
</dbReference>
<name>A0ABX3CFH4_9NEIS</name>
<dbReference type="Proteomes" id="UP000180280">
    <property type="component" value="Unassembled WGS sequence"/>
</dbReference>
<feature type="domain" description="Amidase" evidence="2">
    <location>
        <begin position="58"/>
        <end position="157"/>
    </location>
</feature>
<protein>
    <recommendedName>
        <fullName evidence="2">Amidase domain-containing protein</fullName>
    </recommendedName>
</protein>
<dbReference type="InterPro" id="IPR036928">
    <property type="entry name" value="AS_sf"/>
</dbReference>
<comment type="caution">
    <text evidence="3">The sequence shown here is derived from an EMBL/GenBank/DDBJ whole genome shotgun (WGS) entry which is preliminary data.</text>
</comment>
<proteinExistence type="inferred from homology"/>
<evidence type="ECO:0000259" key="2">
    <source>
        <dbReference type="Pfam" id="PF01425"/>
    </source>
</evidence>
<dbReference type="PANTHER" id="PTHR11895">
    <property type="entry name" value="TRANSAMIDASE"/>
    <property type="match status" value="1"/>
</dbReference>
<dbReference type="Gene3D" id="3.90.1300.10">
    <property type="entry name" value="Amidase signature (AS) domain"/>
    <property type="match status" value="1"/>
</dbReference>
<dbReference type="RefSeq" id="WP_071111024.1">
    <property type="nucleotide sequence ID" value="NZ_MKCT01000001.1"/>
</dbReference>
<dbReference type="InterPro" id="IPR023631">
    <property type="entry name" value="Amidase_dom"/>
</dbReference>
<gene>
    <name evidence="3" type="ORF">BI344_00490</name>
</gene>
<dbReference type="PANTHER" id="PTHR11895:SF7">
    <property type="entry name" value="GLUTAMYL-TRNA(GLN) AMIDOTRANSFERASE SUBUNIT A, MITOCHONDRIAL"/>
    <property type="match status" value="1"/>
</dbReference>
<accession>A0ABX3CFH4</accession>
<keyword evidence="4" id="KW-1185">Reference proteome</keyword>
<evidence type="ECO:0000313" key="3">
    <source>
        <dbReference type="EMBL" id="OHX21065.1"/>
    </source>
</evidence>
<evidence type="ECO:0000313" key="4">
    <source>
        <dbReference type="Proteomes" id="UP000180280"/>
    </source>
</evidence>
<dbReference type="SUPFAM" id="SSF75304">
    <property type="entry name" value="Amidase signature (AS) enzymes"/>
    <property type="match status" value="1"/>
</dbReference>
<dbReference type="Pfam" id="PF01425">
    <property type="entry name" value="Amidase"/>
    <property type="match status" value="1"/>
</dbReference>
<sequence length="162" mass="17263">MSWKKRASLGASSALSAVNIAARVDDMAAAMERKVDLATLKPQTLVVYRTGREIRGTEIVRALDLRNAVARSVAAFFTRYDLLLTPTLPDLAPAYAVGAETMDGQQWTERVMGSSPFTPVFNASGSPAMSVPLFQDAASGLPVGMQFVAPGGREDALFRIAG</sequence>
<reference evidence="3 4" key="1">
    <citation type="submission" date="2016-09" db="EMBL/GenBank/DDBJ databases">
        <title>Chromobacterium muskegensis sp. nov., an insecticidal bacterium isolated from Sphagnum bogs.</title>
        <authorList>
            <person name="Sparks M.E."/>
            <person name="Blackburn M.B."/>
            <person name="Gundersen-Rindal D.E."/>
            <person name="Mitchell A."/>
            <person name="Farrar R."/>
            <person name="Kuhar D."/>
        </authorList>
    </citation>
    <scope>NUCLEOTIDE SEQUENCE [LARGE SCALE GENOMIC DNA]</scope>
    <source>
        <strain evidence="3 4">14B-1</strain>
    </source>
</reference>
<evidence type="ECO:0000256" key="1">
    <source>
        <dbReference type="ARBA" id="ARBA00009199"/>
    </source>
</evidence>
<comment type="similarity">
    <text evidence="1">Belongs to the amidase family.</text>
</comment>
<dbReference type="EMBL" id="MKCT01000001">
    <property type="protein sequence ID" value="OHX21065.1"/>
    <property type="molecule type" value="Genomic_DNA"/>
</dbReference>